<sequence length="81" mass="9352">MLETEEAGSNVLQKRLNDLEQNTVPSLRKALKDVAMEKDAAVVAREDLSAQLRMLKKRLKDAEEEQYRVCNLFLSQFPWNS</sequence>
<evidence type="ECO:0000313" key="3">
    <source>
        <dbReference type="Proteomes" id="UP000238479"/>
    </source>
</evidence>
<evidence type="ECO:0000313" key="2">
    <source>
        <dbReference type="EMBL" id="PRQ34234.1"/>
    </source>
</evidence>
<dbReference type="Proteomes" id="UP000238479">
    <property type="component" value="Chromosome 5"/>
</dbReference>
<dbReference type="AlphaFoldDB" id="A0A2P6QJ90"/>
<comment type="caution">
    <text evidence="2">The sequence shown here is derived from an EMBL/GenBank/DDBJ whole genome shotgun (WGS) entry which is preliminary data.</text>
</comment>
<keyword evidence="1" id="KW-0175">Coiled coil</keyword>
<reference evidence="2 3" key="1">
    <citation type="journal article" date="2018" name="Nat. Genet.">
        <title>The Rosa genome provides new insights in the design of modern roses.</title>
        <authorList>
            <person name="Bendahmane M."/>
        </authorList>
    </citation>
    <scope>NUCLEOTIDE SEQUENCE [LARGE SCALE GENOMIC DNA]</scope>
    <source>
        <strain evidence="3">cv. Old Blush</strain>
    </source>
</reference>
<gene>
    <name evidence="2" type="ORF">RchiOBHm_Chr5g0066581</name>
</gene>
<proteinExistence type="predicted"/>
<keyword evidence="3" id="KW-1185">Reference proteome</keyword>
<protein>
    <submittedName>
        <fullName evidence="2">Uncharacterized protein</fullName>
    </submittedName>
</protein>
<dbReference type="PANTHER" id="PTHR48163">
    <property type="entry name" value="BNAC02G25670D PROTEIN"/>
    <property type="match status" value="1"/>
</dbReference>
<evidence type="ECO:0000256" key="1">
    <source>
        <dbReference type="SAM" id="Coils"/>
    </source>
</evidence>
<dbReference type="STRING" id="74649.A0A2P6QJ90"/>
<dbReference type="EMBL" id="PDCK01000043">
    <property type="protein sequence ID" value="PRQ34234.1"/>
    <property type="molecule type" value="Genomic_DNA"/>
</dbReference>
<accession>A0A2P6QJ90</accession>
<dbReference type="PANTHER" id="PTHR48163:SF2">
    <property type="entry name" value="EXPRESSED PROTEIN"/>
    <property type="match status" value="1"/>
</dbReference>
<organism evidence="2 3">
    <name type="scientific">Rosa chinensis</name>
    <name type="common">China rose</name>
    <dbReference type="NCBI Taxonomy" id="74649"/>
    <lineage>
        <taxon>Eukaryota</taxon>
        <taxon>Viridiplantae</taxon>
        <taxon>Streptophyta</taxon>
        <taxon>Embryophyta</taxon>
        <taxon>Tracheophyta</taxon>
        <taxon>Spermatophyta</taxon>
        <taxon>Magnoliopsida</taxon>
        <taxon>eudicotyledons</taxon>
        <taxon>Gunneridae</taxon>
        <taxon>Pentapetalae</taxon>
        <taxon>rosids</taxon>
        <taxon>fabids</taxon>
        <taxon>Rosales</taxon>
        <taxon>Rosaceae</taxon>
        <taxon>Rosoideae</taxon>
        <taxon>Rosoideae incertae sedis</taxon>
        <taxon>Rosa</taxon>
    </lineage>
</organism>
<feature type="coiled-coil region" evidence="1">
    <location>
        <begin position="2"/>
        <end position="65"/>
    </location>
</feature>
<name>A0A2P6QJ90_ROSCH</name>
<dbReference type="Gramene" id="PRQ34234">
    <property type="protein sequence ID" value="PRQ34234"/>
    <property type="gene ID" value="RchiOBHm_Chr5g0066581"/>
</dbReference>